<protein>
    <recommendedName>
        <fullName evidence="5">ROK family protein</fullName>
    </recommendedName>
</protein>
<dbReference type="Pfam" id="PF00480">
    <property type="entry name" value="ROK"/>
    <property type="match status" value="1"/>
</dbReference>
<reference evidence="4" key="1">
    <citation type="submission" date="2017-07" db="EMBL/GenBank/DDBJ databases">
        <title>Brachybacterium sp. VR2415.</title>
        <authorList>
            <person name="Tak E.J."/>
            <person name="Bae J.-W."/>
        </authorList>
    </citation>
    <scope>NUCLEOTIDE SEQUENCE [LARGE SCALE GENOMIC DNA]</scope>
    <source>
        <strain evidence="4">VR2415</strain>
    </source>
</reference>
<organism evidence="3 4">
    <name type="scientific">Brachybacterium avium</name>
    <dbReference type="NCBI Taxonomy" id="2017485"/>
    <lineage>
        <taxon>Bacteria</taxon>
        <taxon>Bacillati</taxon>
        <taxon>Actinomycetota</taxon>
        <taxon>Actinomycetes</taxon>
        <taxon>Micrococcales</taxon>
        <taxon>Dermabacteraceae</taxon>
        <taxon>Brachybacterium</taxon>
    </lineage>
</organism>
<gene>
    <name evidence="3" type="ORF">CFK39_08610</name>
</gene>
<feature type="region of interest" description="Disordered" evidence="2">
    <location>
        <begin position="42"/>
        <end position="97"/>
    </location>
</feature>
<dbReference type="Gene3D" id="3.30.420.40">
    <property type="match status" value="2"/>
</dbReference>
<dbReference type="Proteomes" id="UP000198398">
    <property type="component" value="Chromosome"/>
</dbReference>
<dbReference type="InterPro" id="IPR000600">
    <property type="entry name" value="ROK"/>
</dbReference>
<dbReference type="InterPro" id="IPR043129">
    <property type="entry name" value="ATPase_NBD"/>
</dbReference>
<dbReference type="KEGG" id="brv:CFK39_08610"/>
<dbReference type="PANTHER" id="PTHR18964:SF149">
    <property type="entry name" value="BIFUNCTIONAL UDP-N-ACETYLGLUCOSAMINE 2-EPIMERASE_N-ACETYLMANNOSAMINE KINASE"/>
    <property type="match status" value="1"/>
</dbReference>
<accession>A0A220UCK0</accession>
<name>A0A220UCK0_9MICO</name>
<evidence type="ECO:0000313" key="3">
    <source>
        <dbReference type="EMBL" id="ASK65879.1"/>
    </source>
</evidence>
<keyword evidence="4" id="KW-1185">Reference proteome</keyword>
<dbReference type="SUPFAM" id="SSF53067">
    <property type="entry name" value="Actin-like ATPase domain"/>
    <property type="match status" value="1"/>
</dbReference>
<comment type="similarity">
    <text evidence="1">Belongs to the ROK (NagC/XylR) family.</text>
</comment>
<evidence type="ECO:0000256" key="2">
    <source>
        <dbReference type="SAM" id="MobiDB-lite"/>
    </source>
</evidence>
<evidence type="ECO:0008006" key="5">
    <source>
        <dbReference type="Google" id="ProtNLM"/>
    </source>
</evidence>
<proteinExistence type="inferred from homology"/>
<dbReference type="AlphaFoldDB" id="A0A220UCK0"/>
<evidence type="ECO:0000256" key="1">
    <source>
        <dbReference type="ARBA" id="ARBA00006479"/>
    </source>
</evidence>
<dbReference type="PANTHER" id="PTHR18964">
    <property type="entry name" value="ROK (REPRESSOR, ORF, KINASE) FAMILY"/>
    <property type="match status" value="1"/>
</dbReference>
<dbReference type="EMBL" id="CP022316">
    <property type="protein sequence ID" value="ASK65879.1"/>
    <property type="molecule type" value="Genomic_DNA"/>
</dbReference>
<sequence length="419" mass="43563">MKSGRRSGHFSTTGPMYGRCFECFDRASGCCTRNDPTRLLLGESRSAISSPGRRPERTRRRRLGRWSTVADRSADDSGRGAPMGTSTSAPRAQRDRSMTADGAVIGIDIGGTSISTDLVDLSGSSLFVASCPTGQGPRALEAVLSQVTAAQHAAQTLGVELLGIAILSPGHLDEDHGVVRFASNLGWHDMDLRAHITTAIEAAGTGGAVRVALGHDVRWAGIAEGALGAARGMDDYALVSIGTGIAACLVSGGRVLSGVAGSAGEFGHATVVPGGDLCACGRTGCVDTYASGAALLRRYRELGGERAAADVATLVGSLPEDAVAARVWEEGLEALARGLCTLTLTVDPGTIVFAGGLSRAGEALIGPLRPCWRPSCCGSRRLSWRSPRSGTGQAVRERCCWRSPPPDSGITRRRGTRRP</sequence>
<evidence type="ECO:0000313" key="4">
    <source>
        <dbReference type="Proteomes" id="UP000198398"/>
    </source>
</evidence>